<evidence type="ECO:0000256" key="2">
    <source>
        <dbReference type="ARBA" id="ARBA00022670"/>
    </source>
</evidence>
<dbReference type="SUPFAM" id="SSF55486">
    <property type="entry name" value="Metalloproteases ('zincins'), catalytic domain"/>
    <property type="match status" value="1"/>
</dbReference>
<dbReference type="GO" id="GO:0008237">
    <property type="term" value="F:metallopeptidase activity"/>
    <property type="evidence" value="ECO:0007669"/>
    <property type="project" value="UniProtKB-KW"/>
</dbReference>
<evidence type="ECO:0000256" key="6">
    <source>
        <dbReference type="ARBA" id="ARBA00022833"/>
    </source>
</evidence>
<keyword evidence="2" id="KW-0645">Protease</keyword>
<evidence type="ECO:0000256" key="3">
    <source>
        <dbReference type="ARBA" id="ARBA00022723"/>
    </source>
</evidence>
<dbReference type="GO" id="GO:0006508">
    <property type="term" value="P:proteolysis"/>
    <property type="evidence" value="ECO:0007669"/>
    <property type="project" value="UniProtKB-KW"/>
</dbReference>
<dbReference type="EMBL" id="PDUD01000056">
    <property type="protein sequence ID" value="PHN01339.1"/>
    <property type="molecule type" value="Genomic_DNA"/>
</dbReference>
<keyword evidence="3" id="KW-0479">Metal-binding</keyword>
<keyword evidence="4" id="KW-0732">Signal</keyword>
<evidence type="ECO:0008006" key="13">
    <source>
        <dbReference type="Google" id="ProtNLM"/>
    </source>
</evidence>
<comment type="caution">
    <text evidence="11">The sequence shown here is derived from an EMBL/GenBank/DDBJ whole genome shotgun (WGS) entry which is preliminary data.</text>
</comment>
<sequence>MRTVLLLVIFFLSGLSRTDGQSSWCGSDLSRLSGKQWEQARAFAERVRPPLEKTNNVDSVAVTVHIINPSGNSGGIEFTVEDVEREIEITNQAFAGAGILFFICGTPRILNGEVIYDFTKGDALNRFSYIPNTINIYFVNDIITNSGQGLCGYAQFPFVDIPENRYIMMNKLCATDGATLTHELGHFYGLFHTHETRFGQELVNRSNCGKAGDQMCDTAADPNLGRPNLMSGCNYIGEVKDQDGDAYDPPVSNFMSYAPANCQHFFSEEQKKLIHEIHQTENAYITRNCDFYPDFAIRQEVDYLKIRSDSDINLSYDLSQVNAERGYNVVLKIHLADKPDGIGLLVYEEVLNLQPGKSVFPISFDLNFPITRGTGVYYLKAVIDADNQVIERTERNNNALTIIEVDNSQLADGLIFPNPAGDELKLFLRNERALRHLNIRIFRYDGRLVWAEENYKSQSEFFRRIDISALQTGLYLIAVDFEKSEDTYAFKFFKQ</sequence>
<dbReference type="GO" id="GO:0046872">
    <property type="term" value="F:metal ion binding"/>
    <property type="evidence" value="ECO:0007669"/>
    <property type="project" value="UniProtKB-KW"/>
</dbReference>
<evidence type="ECO:0000256" key="8">
    <source>
        <dbReference type="ARBA" id="ARBA00023157"/>
    </source>
</evidence>
<comment type="similarity">
    <text evidence="1">Belongs to the peptidase M43B family.</text>
</comment>
<gene>
    <name evidence="11" type="ORF">CRP01_37370</name>
</gene>
<dbReference type="PANTHER" id="PTHR47466">
    <property type="match status" value="1"/>
</dbReference>
<evidence type="ECO:0000256" key="7">
    <source>
        <dbReference type="ARBA" id="ARBA00023049"/>
    </source>
</evidence>
<dbReference type="Gene3D" id="3.40.390.10">
    <property type="entry name" value="Collagenase (Catalytic Domain)"/>
    <property type="match status" value="1"/>
</dbReference>
<feature type="domain" description="Secretion system C-terminal sorting" evidence="10">
    <location>
        <begin position="415"/>
        <end position="484"/>
    </location>
</feature>
<evidence type="ECO:0000313" key="12">
    <source>
        <dbReference type="Proteomes" id="UP000223913"/>
    </source>
</evidence>
<evidence type="ECO:0000259" key="10">
    <source>
        <dbReference type="Pfam" id="PF18962"/>
    </source>
</evidence>
<evidence type="ECO:0000256" key="4">
    <source>
        <dbReference type="ARBA" id="ARBA00022729"/>
    </source>
</evidence>
<keyword evidence="12" id="KW-1185">Reference proteome</keyword>
<keyword evidence="5" id="KW-0378">Hydrolase</keyword>
<dbReference type="Gene3D" id="2.60.40.10">
    <property type="entry name" value="Immunoglobulins"/>
    <property type="match status" value="1"/>
</dbReference>
<dbReference type="InterPro" id="IPR024079">
    <property type="entry name" value="MetalloPept_cat_dom_sf"/>
</dbReference>
<dbReference type="InterPro" id="IPR013783">
    <property type="entry name" value="Ig-like_fold"/>
</dbReference>
<dbReference type="InterPro" id="IPR026444">
    <property type="entry name" value="Secre_tail"/>
</dbReference>
<dbReference type="OrthoDB" id="6278496at2"/>
<dbReference type="InterPro" id="IPR008754">
    <property type="entry name" value="Peptidase_M43"/>
</dbReference>
<dbReference type="PANTHER" id="PTHR47466:SF1">
    <property type="entry name" value="METALLOPROTEASE MEP1 (AFU_ORTHOLOGUE AFUA_1G07730)-RELATED"/>
    <property type="match status" value="1"/>
</dbReference>
<accession>A0A2D0MZL6</accession>
<name>A0A2D0MZL6_FLAN2</name>
<keyword evidence="6" id="KW-0862">Zinc</keyword>
<evidence type="ECO:0000256" key="1">
    <source>
        <dbReference type="ARBA" id="ARBA00008721"/>
    </source>
</evidence>
<keyword evidence="7" id="KW-0482">Metalloprotease</keyword>
<proteinExistence type="inferred from homology"/>
<dbReference type="RefSeq" id="WP_099155208.1">
    <property type="nucleotide sequence ID" value="NZ_PDUD01000056.1"/>
</dbReference>
<evidence type="ECO:0000313" key="11">
    <source>
        <dbReference type="EMBL" id="PHN01339.1"/>
    </source>
</evidence>
<feature type="domain" description="Peptidase M43 pregnancy-associated plasma-A" evidence="9">
    <location>
        <begin position="152"/>
        <end position="270"/>
    </location>
</feature>
<dbReference type="Pfam" id="PF18962">
    <property type="entry name" value="Por_Secre_tail"/>
    <property type="match status" value="1"/>
</dbReference>
<dbReference type="Proteomes" id="UP000223913">
    <property type="component" value="Unassembled WGS sequence"/>
</dbReference>
<dbReference type="AlphaFoldDB" id="A0A2D0MZL6"/>
<protein>
    <recommendedName>
        <fullName evidence="13">T9SS type A sorting domain-containing protein</fullName>
    </recommendedName>
</protein>
<evidence type="ECO:0000256" key="5">
    <source>
        <dbReference type="ARBA" id="ARBA00022801"/>
    </source>
</evidence>
<organism evidence="11 12">
    <name type="scientific">Flavilitoribacter nigricans (strain ATCC 23147 / DSM 23189 / NBRC 102662 / NCIMB 1420 / SS-2)</name>
    <name type="common">Lewinella nigricans</name>
    <dbReference type="NCBI Taxonomy" id="1122177"/>
    <lineage>
        <taxon>Bacteria</taxon>
        <taxon>Pseudomonadati</taxon>
        <taxon>Bacteroidota</taxon>
        <taxon>Saprospiria</taxon>
        <taxon>Saprospirales</taxon>
        <taxon>Lewinellaceae</taxon>
        <taxon>Flavilitoribacter</taxon>
    </lineage>
</organism>
<reference evidence="11 12" key="1">
    <citation type="submission" date="2017-10" db="EMBL/GenBank/DDBJ databases">
        <title>The draft genome sequence of Lewinella nigricans NBRC 102662.</title>
        <authorList>
            <person name="Wang K."/>
        </authorList>
    </citation>
    <scope>NUCLEOTIDE SEQUENCE [LARGE SCALE GENOMIC DNA]</scope>
    <source>
        <strain evidence="11 12">NBRC 102662</strain>
    </source>
</reference>
<evidence type="ECO:0000259" key="9">
    <source>
        <dbReference type="Pfam" id="PF05572"/>
    </source>
</evidence>
<dbReference type="Pfam" id="PF05572">
    <property type="entry name" value="Peptidase_M43"/>
    <property type="match status" value="1"/>
</dbReference>
<keyword evidence="8" id="KW-1015">Disulfide bond</keyword>